<evidence type="ECO:0000313" key="5">
    <source>
        <dbReference type="EMBL" id="SNQ49973.1"/>
    </source>
</evidence>
<dbReference type="InterPro" id="IPR020806">
    <property type="entry name" value="PKS_PP-bd"/>
</dbReference>
<dbReference type="GO" id="GO:0004312">
    <property type="term" value="F:fatty acid synthase activity"/>
    <property type="evidence" value="ECO:0007669"/>
    <property type="project" value="TreeGrafter"/>
</dbReference>
<reference evidence="5 6" key="1">
    <citation type="submission" date="2017-06" db="EMBL/GenBank/DDBJ databases">
        <authorList>
            <person name="Kim H.J."/>
            <person name="Triplett B.A."/>
        </authorList>
    </citation>
    <scope>NUCLEOTIDE SEQUENCE [LARGE SCALE GENOMIC DNA]</scope>
    <source>
        <strain evidence="5">FRACA_ARgP5</strain>
    </source>
</reference>
<dbReference type="SMART" id="SM00823">
    <property type="entry name" value="PKS_PP"/>
    <property type="match status" value="1"/>
</dbReference>
<gene>
    <name evidence="5" type="ORF">FRACA_3990002</name>
</gene>
<proteinExistence type="predicted"/>
<dbReference type="InterPro" id="IPR009081">
    <property type="entry name" value="PP-bd_ACP"/>
</dbReference>
<feature type="domain" description="Carrier" evidence="4">
    <location>
        <begin position="94"/>
        <end position="172"/>
    </location>
</feature>
<sequence>MTEQMGEVDRSRLARIGVGALSTEKGLALFDAALERSEAHLVPMTLAAAGTSPSAAVPPIARSLFATPARKADERDGPAPSTLSDRLVALAPADRRRTVLDAVRAQTAQILGHSGASAVPPGAAFKELGFDSLTSLELRNRLDGIVRHRLPVTLVFDHPTPEAIASYLLDELFPQDEEPAGAPDSTDGTSDAELRRILATIPIDRLRASGLAQLLLDVTQSTDAPDQPESAETIDELDTERLILMAFEETD</sequence>
<evidence type="ECO:0000256" key="1">
    <source>
        <dbReference type="ARBA" id="ARBA00022450"/>
    </source>
</evidence>
<dbReference type="InterPro" id="IPR050091">
    <property type="entry name" value="PKS_NRPS_Biosynth_Enz"/>
</dbReference>
<evidence type="ECO:0000256" key="3">
    <source>
        <dbReference type="ARBA" id="ARBA00022679"/>
    </source>
</evidence>
<dbReference type="EMBL" id="FZMO01000333">
    <property type="protein sequence ID" value="SNQ49973.1"/>
    <property type="molecule type" value="Genomic_DNA"/>
</dbReference>
<dbReference type="Gene3D" id="1.10.1200.10">
    <property type="entry name" value="ACP-like"/>
    <property type="match status" value="1"/>
</dbReference>
<dbReference type="SUPFAM" id="SSF47336">
    <property type="entry name" value="ACP-like"/>
    <property type="match status" value="1"/>
</dbReference>
<dbReference type="PANTHER" id="PTHR43775:SF51">
    <property type="entry name" value="INACTIVE PHENOLPHTHIOCEROL SYNTHESIS POLYKETIDE SYNTHASE TYPE I PKS1-RELATED"/>
    <property type="match status" value="1"/>
</dbReference>
<dbReference type="FunFam" id="1.10.1200.10:FF:000007">
    <property type="entry name" value="Probable polyketide synthase pks17"/>
    <property type="match status" value="1"/>
</dbReference>
<accession>A0A2I2KWB5</accession>
<dbReference type="GO" id="GO:0031177">
    <property type="term" value="F:phosphopantetheine binding"/>
    <property type="evidence" value="ECO:0007669"/>
    <property type="project" value="InterPro"/>
</dbReference>
<dbReference type="Pfam" id="PF00550">
    <property type="entry name" value="PP-binding"/>
    <property type="match status" value="1"/>
</dbReference>
<dbReference type="Gene3D" id="3.40.50.720">
    <property type="entry name" value="NAD(P)-binding Rossmann-like Domain"/>
    <property type="match status" value="1"/>
</dbReference>
<keyword evidence="1" id="KW-0596">Phosphopantetheine</keyword>
<name>A0A2I2KWB5_9ACTN</name>
<protein>
    <recommendedName>
        <fullName evidence="4">Carrier domain-containing protein</fullName>
    </recommendedName>
</protein>
<dbReference type="PROSITE" id="PS00012">
    <property type="entry name" value="PHOSPHOPANTETHEINE"/>
    <property type="match status" value="1"/>
</dbReference>
<keyword evidence="6" id="KW-1185">Reference proteome</keyword>
<dbReference type="PROSITE" id="PS50075">
    <property type="entry name" value="CARRIER"/>
    <property type="match status" value="1"/>
</dbReference>
<dbReference type="Proteomes" id="UP000234331">
    <property type="component" value="Unassembled WGS sequence"/>
</dbReference>
<evidence type="ECO:0000259" key="4">
    <source>
        <dbReference type="PROSITE" id="PS50075"/>
    </source>
</evidence>
<keyword evidence="3" id="KW-0808">Transferase</keyword>
<evidence type="ECO:0000313" key="6">
    <source>
        <dbReference type="Proteomes" id="UP000234331"/>
    </source>
</evidence>
<keyword evidence="2" id="KW-0597">Phosphoprotein</keyword>
<dbReference type="PANTHER" id="PTHR43775">
    <property type="entry name" value="FATTY ACID SYNTHASE"/>
    <property type="match status" value="1"/>
</dbReference>
<dbReference type="GO" id="GO:0006633">
    <property type="term" value="P:fatty acid biosynthetic process"/>
    <property type="evidence" value="ECO:0007669"/>
    <property type="project" value="TreeGrafter"/>
</dbReference>
<organism evidence="5 6">
    <name type="scientific">Frankia canadensis</name>
    <dbReference type="NCBI Taxonomy" id="1836972"/>
    <lineage>
        <taxon>Bacteria</taxon>
        <taxon>Bacillati</taxon>
        <taxon>Actinomycetota</taxon>
        <taxon>Actinomycetes</taxon>
        <taxon>Frankiales</taxon>
        <taxon>Frankiaceae</taxon>
        <taxon>Frankia</taxon>
    </lineage>
</organism>
<dbReference type="InterPro" id="IPR036736">
    <property type="entry name" value="ACP-like_sf"/>
</dbReference>
<dbReference type="InterPro" id="IPR006162">
    <property type="entry name" value="Ppantetheine_attach_site"/>
</dbReference>
<dbReference type="AlphaFoldDB" id="A0A2I2KWB5"/>
<evidence type="ECO:0000256" key="2">
    <source>
        <dbReference type="ARBA" id="ARBA00022553"/>
    </source>
</evidence>